<dbReference type="GO" id="GO:0022904">
    <property type="term" value="P:respiratory electron transport chain"/>
    <property type="evidence" value="ECO:0007669"/>
    <property type="project" value="TreeGrafter"/>
</dbReference>
<evidence type="ECO:0000313" key="7">
    <source>
        <dbReference type="Proteomes" id="UP000199118"/>
    </source>
</evidence>
<dbReference type="AlphaFoldDB" id="A0A1H2VUK3"/>
<proteinExistence type="inferred from homology"/>
<evidence type="ECO:0000256" key="3">
    <source>
        <dbReference type="ARBA" id="ARBA00022630"/>
    </source>
</evidence>
<dbReference type="SUPFAM" id="SSF56176">
    <property type="entry name" value="FAD-binding/transporter-associated domain-like"/>
    <property type="match status" value="1"/>
</dbReference>
<keyword evidence="7" id="KW-1185">Reference proteome</keyword>
<dbReference type="EMBL" id="FNMZ01000002">
    <property type="protein sequence ID" value="SDW71901.1"/>
    <property type="molecule type" value="Genomic_DNA"/>
</dbReference>
<dbReference type="Gene3D" id="3.30.465.10">
    <property type="match status" value="1"/>
</dbReference>
<dbReference type="Proteomes" id="UP000199118">
    <property type="component" value="Unassembled WGS sequence"/>
</dbReference>
<dbReference type="InterPro" id="IPR016167">
    <property type="entry name" value="FAD-bd_PCMH_sub1"/>
</dbReference>
<organism evidence="6 7">
    <name type="scientific">Albimonas donghaensis</name>
    <dbReference type="NCBI Taxonomy" id="356660"/>
    <lineage>
        <taxon>Bacteria</taxon>
        <taxon>Pseudomonadati</taxon>
        <taxon>Pseudomonadota</taxon>
        <taxon>Alphaproteobacteria</taxon>
        <taxon>Rhodobacterales</taxon>
        <taxon>Paracoccaceae</taxon>
        <taxon>Albimonas</taxon>
    </lineage>
</organism>
<dbReference type="PANTHER" id="PTHR43716">
    <property type="entry name" value="D-2-HYDROXYGLUTARATE DEHYDROGENASE, MITOCHONDRIAL"/>
    <property type="match status" value="1"/>
</dbReference>
<dbReference type="InterPro" id="IPR036318">
    <property type="entry name" value="FAD-bd_PCMH-like_sf"/>
</dbReference>
<dbReference type="InterPro" id="IPR016166">
    <property type="entry name" value="FAD-bd_PCMH"/>
</dbReference>
<dbReference type="STRING" id="356660.SAMN05444336_102175"/>
<name>A0A1H2VUK3_9RHOB</name>
<comment type="similarity">
    <text evidence="2">Belongs to the FAD-binding oxidoreductase/transferase type 4 family.</text>
</comment>
<dbReference type="InterPro" id="IPR051264">
    <property type="entry name" value="FAD-oxidored/transferase_4"/>
</dbReference>
<dbReference type="GO" id="GO:0071949">
    <property type="term" value="F:FAD binding"/>
    <property type="evidence" value="ECO:0007669"/>
    <property type="project" value="InterPro"/>
</dbReference>
<dbReference type="PROSITE" id="PS51387">
    <property type="entry name" value="FAD_PCMH"/>
    <property type="match status" value="1"/>
</dbReference>
<comment type="cofactor">
    <cofactor evidence="1">
        <name>FAD</name>
        <dbReference type="ChEBI" id="CHEBI:57692"/>
    </cofactor>
</comment>
<dbReference type="Gene3D" id="3.30.70.2740">
    <property type="match status" value="1"/>
</dbReference>
<evidence type="ECO:0000256" key="4">
    <source>
        <dbReference type="ARBA" id="ARBA00022827"/>
    </source>
</evidence>
<dbReference type="FunFam" id="1.10.45.10:FF:000001">
    <property type="entry name" value="D-lactate dehydrogenase mitochondrial"/>
    <property type="match status" value="1"/>
</dbReference>
<dbReference type="PANTHER" id="PTHR43716:SF2">
    <property type="entry name" value="BLL6224 PROTEIN"/>
    <property type="match status" value="1"/>
</dbReference>
<dbReference type="InterPro" id="IPR016171">
    <property type="entry name" value="Vanillyl_alc_oxidase_C-sub2"/>
</dbReference>
<sequence length="476" mass="49902">MTADALNAPTPAFLAALRDRLGPQGLREGDAAAPYLREPRDTSQGQAALVVRPGSVEEVSHIVRACAEARVALVPYSGGTGLVGGQVRPEGPPCVLISVERLNRVRALHPDDDAMICEAGVILADAQAAAASVDRLFPLSIASEGTARIGGVLGTNAGGVNVLRYGMTRDLCLGLEAVLPDGSVFNGLKRLRKDNTGYDLRHLLIGAEGSLGVITAAALRLHPRPAEISAAFVAVPSPAAALELLHLLRGRVGEQVSAFELMQGSGIRFCLDEIPGARCPLDPVPEWSALVEVGGGAGSGAAEALEAALEEAFEKGLALDGALAQSEQQRADFWRLRETIPEANRKIGSIASHDISAPLSEVASFVTAASERLLREAPDIRINAFGHLGDGNLHYNLFPAKGRKREDYANIKPVLTRIVHDLIDAHGGSISAEHGIGRFKTADLVHYGDPAKLAAMRAIKDALDPAGIMNPGAVLG</sequence>
<dbReference type="GO" id="GO:0003824">
    <property type="term" value="F:catalytic activity"/>
    <property type="evidence" value="ECO:0007669"/>
    <property type="project" value="InterPro"/>
</dbReference>
<evidence type="ECO:0000256" key="1">
    <source>
        <dbReference type="ARBA" id="ARBA00001974"/>
    </source>
</evidence>
<dbReference type="Pfam" id="PF01565">
    <property type="entry name" value="FAD_binding_4"/>
    <property type="match status" value="1"/>
</dbReference>
<dbReference type="InterPro" id="IPR004113">
    <property type="entry name" value="FAD-bd_oxidored_4_C"/>
</dbReference>
<dbReference type="Gene3D" id="3.30.70.2190">
    <property type="match status" value="1"/>
</dbReference>
<reference evidence="6 7" key="1">
    <citation type="submission" date="2016-10" db="EMBL/GenBank/DDBJ databases">
        <authorList>
            <person name="de Groot N.N."/>
        </authorList>
    </citation>
    <scope>NUCLEOTIDE SEQUENCE [LARGE SCALE GENOMIC DNA]</scope>
    <source>
        <strain evidence="6 7">DSM 17890</strain>
    </source>
</reference>
<accession>A0A1H2VUK3</accession>
<evidence type="ECO:0000256" key="2">
    <source>
        <dbReference type="ARBA" id="ARBA00008000"/>
    </source>
</evidence>
<feature type="domain" description="FAD-binding PCMH-type" evidence="5">
    <location>
        <begin position="43"/>
        <end position="224"/>
    </location>
</feature>
<keyword evidence="3" id="KW-0285">Flavoprotein</keyword>
<dbReference type="RefSeq" id="WP_092680451.1">
    <property type="nucleotide sequence ID" value="NZ_FNMZ01000002.1"/>
</dbReference>
<dbReference type="Gene3D" id="3.30.43.10">
    <property type="entry name" value="Uridine Diphospho-n-acetylenolpyruvylglucosamine Reductase, domain 2"/>
    <property type="match status" value="1"/>
</dbReference>
<protein>
    <submittedName>
        <fullName evidence="6">FAD/FMN-containing dehydrogenase</fullName>
    </submittedName>
</protein>
<keyword evidence="4" id="KW-0274">FAD</keyword>
<dbReference type="OrthoDB" id="9811557at2"/>
<dbReference type="SUPFAM" id="SSF55103">
    <property type="entry name" value="FAD-linked oxidases, C-terminal domain"/>
    <property type="match status" value="1"/>
</dbReference>
<dbReference type="Gene3D" id="1.10.45.10">
    <property type="entry name" value="Vanillyl-alcohol Oxidase, Chain A, domain 4"/>
    <property type="match status" value="1"/>
</dbReference>
<dbReference type="Pfam" id="PF02913">
    <property type="entry name" value="FAD-oxidase_C"/>
    <property type="match status" value="1"/>
</dbReference>
<evidence type="ECO:0000259" key="5">
    <source>
        <dbReference type="PROSITE" id="PS51387"/>
    </source>
</evidence>
<gene>
    <name evidence="6" type="ORF">SAMN05444336_102175</name>
</gene>
<evidence type="ECO:0000313" key="6">
    <source>
        <dbReference type="EMBL" id="SDW71901.1"/>
    </source>
</evidence>
<dbReference type="InterPro" id="IPR016169">
    <property type="entry name" value="FAD-bd_PCMH_sub2"/>
</dbReference>
<dbReference type="InterPro" id="IPR006094">
    <property type="entry name" value="Oxid_FAD_bind_N"/>
</dbReference>
<dbReference type="InterPro" id="IPR016164">
    <property type="entry name" value="FAD-linked_Oxase-like_C"/>
</dbReference>